<dbReference type="InterPro" id="IPR020556">
    <property type="entry name" value="Amidase_CS"/>
</dbReference>
<dbReference type="Gene3D" id="3.90.1300.10">
    <property type="entry name" value="Amidase signature (AS) domain"/>
    <property type="match status" value="1"/>
</dbReference>
<dbReference type="PANTHER" id="PTHR46310:SF7">
    <property type="entry name" value="AMIDASE 1"/>
    <property type="match status" value="1"/>
</dbReference>
<dbReference type="KEGG" id="vbh:CMV30_17610"/>
<dbReference type="RefSeq" id="WP_096057852.1">
    <property type="nucleotide sequence ID" value="NZ_CP023344.1"/>
</dbReference>
<dbReference type="Proteomes" id="UP000217265">
    <property type="component" value="Chromosome"/>
</dbReference>
<evidence type="ECO:0000259" key="1">
    <source>
        <dbReference type="Pfam" id="PF01425"/>
    </source>
</evidence>
<dbReference type="OrthoDB" id="9811471at2"/>
<accession>A0A290QCG8</accession>
<name>A0A290QCG8_9BACT</name>
<dbReference type="AlphaFoldDB" id="A0A290QCG8"/>
<dbReference type="SUPFAM" id="SSF75304">
    <property type="entry name" value="Amidase signature (AS) enzymes"/>
    <property type="match status" value="1"/>
</dbReference>
<feature type="domain" description="Amidase" evidence="1">
    <location>
        <begin position="48"/>
        <end position="232"/>
    </location>
</feature>
<evidence type="ECO:0000313" key="2">
    <source>
        <dbReference type="EMBL" id="ATC66224.1"/>
    </source>
</evidence>
<feature type="domain" description="Amidase" evidence="1">
    <location>
        <begin position="299"/>
        <end position="416"/>
    </location>
</feature>
<keyword evidence="3" id="KW-1185">Reference proteome</keyword>
<organism evidence="2 3">
    <name type="scientific">Nibricoccus aquaticus</name>
    <dbReference type="NCBI Taxonomy" id="2576891"/>
    <lineage>
        <taxon>Bacteria</taxon>
        <taxon>Pseudomonadati</taxon>
        <taxon>Verrucomicrobiota</taxon>
        <taxon>Opitutia</taxon>
        <taxon>Opitutales</taxon>
        <taxon>Opitutaceae</taxon>
        <taxon>Nibricoccus</taxon>
    </lineage>
</organism>
<dbReference type="InterPro" id="IPR023631">
    <property type="entry name" value="Amidase_dom"/>
</dbReference>
<dbReference type="InterPro" id="IPR036928">
    <property type="entry name" value="AS_sf"/>
</dbReference>
<evidence type="ECO:0000313" key="3">
    <source>
        <dbReference type="Proteomes" id="UP000217265"/>
    </source>
</evidence>
<reference evidence="2 3" key="1">
    <citation type="submission" date="2017-09" db="EMBL/GenBank/DDBJ databases">
        <title>Complete genome sequence of Verrucomicrobial strain HZ-65, isolated from freshwater.</title>
        <authorList>
            <person name="Choi A."/>
        </authorList>
    </citation>
    <scope>NUCLEOTIDE SEQUENCE [LARGE SCALE GENOMIC DNA]</scope>
    <source>
        <strain evidence="2 3">HZ-65</strain>
    </source>
</reference>
<dbReference type="PANTHER" id="PTHR46310">
    <property type="entry name" value="AMIDASE 1"/>
    <property type="match status" value="1"/>
</dbReference>
<dbReference type="EMBL" id="CP023344">
    <property type="protein sequence ID" value="ATC66224.1"/>
    <property type="molecule type" value="Genomic_DNA"/>
</dbReference>
<sequence>MSSLFSAITMAEWQALAAGDSASAAREIARRLRSILPDDQQRAAFATLSSQAEMAATFARVAGTIAPLAGVPYVLKDIFFTAGQPMNAGSNFTPGILPIRRSDSKLPHSLRGLGTILAAKTHLHEFAYGLTGENPHHGDCEHPRYPGRTSGGSSSGSAAAVAAGIVPLAVGTDTGGSIRVPAAFCGLYGLRLTPKDTYIEDAFPLAPSFDAAGWFTRNPADLTLVNRYLLGKPPVLEREPRGAWLDFAALGQTADASVSTSLKLAAEKFAAPADTATRDALAHAFNDAANAYSTLQSTEAYGVHAAWLDTHRDLYGKDVWARIDRGRRWSPAQLDAAHVKWNAVRAAWQTYFTTHDFLVMPATPFPALKKADCTLENRNRLLALTTPASLGGLAVLTIPITLPDGMSSGLQVIAPTPQSPAISWALKRSASC</sequence>
<gene>
    <name evidence="2" type="ORF">CMV30_17610</name>
</gene>
<proteinExistence type="predicted"/>
<protein>
    <submittedName>
        <fullName evidence="2">Amidase</fullName>
    </submittedName>
</protein>
<dbReference type="Pfam" id="PF01425">
    <property type="entry name" value="Amidase"/>
    <property type="match status" value="2"/>
</dbReference>
<dbReference type="PROSITE" id="PS00571">
    <property type="entry name" value="AMIDASES"/>
    <property type="match status" value="1"/>
</dbReference>